<organism evidence="1 2">
    <name type="scientific">Parathielavia appendiculata</name>
    <dbReference type="NCBI Taxonomy" id="2587402"/>
    <lineage>
        <taxon>Eukaryota</taxon>
        <taxon>Fungi</taxon>
        <taxon>Dikarya</taxon>
        <taxon>Ascomycota</taxon>
        <taxon>Pezizomycotina</taxon>
        <taxon>Sordariomycetes</taxon>
        <taxon>Sordariomycetidae</taxon>
        <taxon>Sordariales</taxon>
        <taxon>Chaetomiaceae</taxon>
        <taxon>Parathielavia</taxon>
    </lineage>
</organism>
<proteinExistence type="predicted"/>
<evidence type="ECO:0000313" key="1">
    <source>
        <dbReference type="EMBL" id="KAK4117997.1"/>
    </source>
</evidence>
<dbReference type="EMBL" id="MU853295">
    <property type="protein sequence ID" value="KAK4117997.1"/>
    <property type="molecule type" value="Genomic_DNA"/>
</dbReference>
<comment type="caution">
    <text evidence="1">The sequence shown here is derived from an EMBL/GenBank/DDBJ whole genome shotgun (WGS) entry which is preliminary data.</text>
</comment>
<dbReference type="AlphaFoldDB" id="A0AAN6YY45"/>
<sequence length="103" mass="12195">MFEEGWLHLGTIPTVTAIYLASKPELQNSYRGQRFDKWRKKWGDGMFKERFHGTARLCNLGDSGAEPWRCRQPGLALPRRQNLNPPWCRRRHRVTHTVLITHR</sequence>
<reference evidence="1" key="2">
    <citation type="submission" date="2023-05" db="EMBL/GenBank/DDBJ databases">
        <authorList>
            <consortium name="Lawrence Berkeley National Laboratory"/>
            <person name="Steindorff A."/>
            <person name="Hensen N."/>
            <person name="Bonometti L."/>
            <person name="Westerberg I."/>
            <person name="Brannstrom I.O."/>
            <person name="Guillou S."/>
            <person name="Cros-Aarteil S."/>
            <person name="Calhoun S."/>
            <person name="Haridas S."/>
            <person name="Kuo A."/>
            <person name="Mondo S."/>
            <person name="Pangilinan J."/>
            <person name="Riley R."/>
            <person name="Labutti K."/>
            <person name="Andreopoulos B."/>
            <person name="Lipzen A."/>
            <person name="Chen C."/>
            <person name="Yanf M."/>
            <person name="Daum C."/>
            <person name="Ng V."/>
            <person name="Clum A."/>
            <person name="Ohm R."/>
            <person name="Martin F."/>
            <person name="Silar P."/>
            <person name="Natvig D."/>
            <person name="Lalanne C."/>
            <person name="Gautier V."/>
            <person name="Ament-Velasquez S.L."/>
            <person name="Kruys A."/>
            <person name="Hutchinson M.I."/>
            <person name="Powell A.J."/>
            <person name="Barry K."/>
            <person name="Miller A.N."/>
            <person name="Grigoriev I.V."/>
            <person name="Debuchy R."/>
            <person name="Gladieux P."/>
            <person name="Thoren M.H."/>
            <person name="Johannesson H."/>
        </authorList>
    </citation>
    <scope>NUCLEOTIDE SEQUENCE</scope>
    <source>
        <strain evidence="1">CBS 731.68</strain>
    </source>
</reference>
<name>A0AAN6YY45_9PEZI</name>
<dbReference type="GeneID" id="87824273"/>
<reference evidence="1" key="1">
    <citation type="journal article" date="2023" name="Mol. Phylogenet. Evol.">
        <title>Genome-scale phylogeny and comparative genomics of the fungal order Sordariales.</title>
        <authorList>
            <person name="Hensen N."/>
            <person name="Bonometti L."/>
            <person name="Westerberg I."/>
            <person name="Brannstrom I.O."/>
            <person name="Guillou S."/>
            <person name="Cros-Aarteil S."/>
            <person name="Calhoun S."/>
            <person name="Haridas S."/>
            <person name="Kuo A."/>
            <person name="Mondo S."/>
            <person name="Pangilinan J."/>
            <person name="Riley R."/>
            <person name="LaButti K."/>
            <person name="Andreopoulos B."/>
            <person name="Lipzen A."/>
            <person name="Chen C."/>
            <person name="Yan M."/>
            <person name="Daum C."/>
            <person name="Ng V."/>
            <person name="Clum A."/>
            <person name="Steindorff A."/>
            <person name="Ohm R.A."/>
            <person name="Martin F."/>
            <person name="Silar P."/>
            <person name="Natvig D.O."/>
            <person name="Lalanne C."/>
            <person name="Gautier V."/>
            <person name="Ament-Velasquez S.L."/>
            <person name="Kruys A."/>
            <person name="Hutchinson M.I."/>
            <person name="Powell A.J."/>
            <person name="Barry K."/>
            <person name="Miller A.N."/>
            <person name="Grigoriev I.V."/>
            <person name="Debuchy R."/>
            <person name="Gladieux P."/>
            <person name="Hiltunen Thoren M."/>
            <person name="Johannesson H."/>
        </authorList>
    </citation>
    <scope>NUCLEOTIDE SEQUENCE</scope>
    <source>
        <strain evidence="1">CBS 731.68</strain>
    </source>
</reference>
<accession>A0AAN6YY45</accession>
<dbReference type="RefSeq" id="XP_062641770.1">
    <property type="nucleotide sequence ID" value="XM_062787503.1"/>
</dbReference>
<gene>
    <name evidence="1" type="ORF">N657DRAFT_464959</name>
</gene>
<protein>
    <submittedName>
        <fullName evidence="1">Uncharacterized protein</fullName>
    </submittedName>
</protein>
<dbReference type="Proteomes" id="UP001302602">
    <property type="component" value="Unassembled WGS sequence"/>
</dbReference>
<keyword evidence="2" id="KW-1185">Reference proteome</keyword>
<evidence type="ECO:0000313" key="2">
    <source>
        <dbReference type="Proteomes" id="UP001302602"/>
    </source>
</evidence>